<dbReference type="AlphaFoldDB" id="A3HVI8"/>
<keyword evidence="2" id="KW-1185">Reference proteome</keyword>
<reference evidence="1 2" key="1">
    <citation type="journal article" date="2011" name="J. Bacteriol.">
        <title>Complete genome sequence of Algoriphagus sp. PR1, bacterial prey of a colony-forming choanoflagellate.</title>
        <authorList>
            <person name="Alegado R.A."/>
            <person name="Ferriera S."/>
            <person name="Nusbaum C."/>
            <person name="Young S.K."/>
            <person name="Zeng Q."/>
            <person name="Imamovic A."/>
            <person name="Fairclough S.R."/>
            <person name="King N."/>
        </authorList>
    </citation>
    <scope>NUCLEOTIDE SEQUENCE [LARGE SCALE GENOMIC DNA]</scope>
    <source>
        <strain evidence="1 2">PR1</strain>
    </source>
</reference>
<sequence>MIYKYRTVEVGLKILKNQSIRFSSPSEFPDTMDVAPLLIDFQFRLNDKIGDEQKKDLEILFEKWPALKIRSINNERLISDAYQDMLLKKNKILKICSFSTNGNSNQLWKNYGDSEKGIVLGFEPDLQKKFLIESPEFFFGGLVEYVDEYPTIKYQESPKEEIYSSWVRTKLKKEFDWEEEYRIGFFKNDLSLLNERNIEVKFDPTSLLEIRFGKLISNGDKHQILFLLEKKGWSHIKLIG</sequence>
<evidence type="ECO:0008006" key="3">
    <source>
        <dbReference type="Google" id="ProtNLM"/>
    </source>
</evidence>
<evidence type="ECO:0000313" key="1">
    <source>
        <dbReference type="EMBL" id="EAZ82160.1"/>
    </source>
</evidence>
<dbReference type="HOGENOM" id="CLU_1154489_0_0_10"/>
<dbReference type="EMBL" id="AAXU02000001">
    <property type="protein sequence ID" value="EAZ82160.1"/>
    <property type="molecule type" value="Genomic_DNA"/>
</dbReference>
<proteinExistence type="predicted"/>
<evidence type="ECO:0000313" key="2">
    <source>
        <dbReference type="Proteomes" id="UP000003919"/>
    </source>
</evidence>
<dbReference type="Proteomes" id="UP000003919">
    <property type="component" value="Unassembled WGS sequence"/>
</dbReference>
<dbReference type="STRING" id="388413.ALPR1_02925"/>
<gene>
    <name evidence="1" type="ORF">ALPR1_02925</name>
</gene>
<name>A3HVI8_9BACT</name>
<organism evidence="1 2">
    <name type="scientific">Algoriphagus machipongonensis</name>
    <dbReference type="NCBI Taxonomy" id="388413"/>
    <lineage>
        <taxon>Bacteria</taxon>
        <taxon>Pseudomonadati</taxon>
        <taxon>Bacteroidota</taxon>
        <taxon>Cytophagia</taxon>
        <taxon>Cytophagales</taxon>
        <taxon>Cyclobacteriaceae</taxon>
        <taxon>Algoriphagus</taxon>
    </lineage>
</organism>
<protein>
    <recommendedName>
        <fullName evidence="3">DUF2971 domain-containing protein</fullName>
    </recommendedName>
</protein>
<accession>A3HVI8</accession>
<comment type="caution">
    <text evidence="1">The sequence shown here is derived from an EMBL/GenBank/DDBJ whole genome shotgun (WGS) entry which is preliminary data.</text>
</comment>